<evidence type="ECO:0000256" key="2">
    <source>
        <dbReference type="ARBA" id="ARBA00023015"/>
    </source>
</evidence>
<dbReference type="RefSeq" id="WP_386102674.1">
    <property type="nucleotide sequence ID" value="NZ_JBHUOZ010000003.1"/>
</dbReference>
<dbReference type="SUPFAM" id="SSF88946">
    <property type="entry name" value="Sigma2 domain of RNA polymerase sigma factors"/>
    <property type="match status" value="1"/>
</dbReference>
<reference evidence="7" key="1">
    <citation type="journal article" date="2019" name="Int. J. Syst. Evol. Microbiol.">
        <title>The Global Catalogue of Microorganisms (GCM) 10K type strain sequencing project: providing services to taxonomists for standard genome sequencing and annotation.</title>
        <authorList>
            <consortium name="The Broad Institute Genomics Platform"/>
            <consortium name="The Broad Institute Genome Sequencing Center for Infectious Disease"/>
            <person name="Wu L."/>
            <person name="Ma J."/>
        </authorList>
    </citation>
    <scope>NUCLEOTIDE SEQUENCE [LARGE SCALE GENOMIC DNA]</scope>
    <source>
        <strain evidence="7">KCTC 23299</strain>
    </source>
</reference>
<comment type="similarity">
    <text evidence="1">Belongs to the sigma-70 factor family. ECF subfamily.</text>
</comment>
<dbReference type="NCBIfam" id="TIGR02937">
    <property type="entry name" value="sigma70-ECF"/>
    <property type="match status" value="1"/>
</dbReference>
<evidence type="ECO:0000259" key="5">
    <source>
        <dbReference type="SMART" id="SM00421"/>
    </source>
</evidence>
<dbReference type="Proteomes" id="UP001597511">
    <property type="component" value="Unassembled WGS sequence"/>
</dbReference>
<dbReference type="InterPro" id="IPR014284">
    <property type="entry name" value="RNA_pol_sigma-70_dom"/>
</dbReference>
<proteinExistence type="inferred from homology"/>
<dbReference type="Gene3D" id="1.10.1740.10">
    <property type="match status" value="1"/>
</dbReference>
<dbReference type="PANTHER" id="PTHR43133">
    <property type="entry name" value="RNA POLYMERASE ECF-TYPE SIGMA FACTO"/>
    <property type="match status" value="1"/>
</dbReference>
<accession>A0ABW6ACS8</accession>
<keyword evidence="2" id="KW-0805">Transcription regulation</keyword>
<dbReference type="InterPro" id="IPR013324">
    <property type="entry name" value="RNA_pol_sigma_r3/r4-like"/>
</dbReference>
<feature type="domain" description="HTH luxR-type" evidence="5">
    <location>
        <begin position="130"/>
        <end position="180"/>
    </location>
</feature>
<keyword evidence="3" id="KW-0731">Sigma factor</keyword>
<dbReference type="Pfam" id="PF08281">
    <property type="entry name" value="Sigma70_r4_2"/>
    <property type="match status" value="1"/>
</dbReference>
<evidence type="ECO:0000256" key="1">
    <source>
        <dbReference type="ARBA" id="ARBA00010641"/>
    </source>
</evidence>
<comment type="caution">
    <text evidence="6">The sequence shown here is derived from an EMBL/GenBank/DDBJ whole genome shotgun (WGS) entry which is preliminary data.</text>
</comment>
<keyword evidence="7" id="KW-1185">Reference proteome</keyword>
<dbReference type="Pfam" id="PF04542">
    <property type="entry name" value="Sigma70_r2"/>
    <property type="match status" value="1"/>
</dbReference>
<name>A0ABW6ACS8_9BACT</name>
<dbReference type="InterPro" id="IPR036388">
    <property type="entry name" value="WH-like_DNA-bd_sf"/>
</dbReference>
<gene>
    <name evidence="6" type="ORF">ACFS6H_18675</name>
</gene>
<dbReference type="InterPro" id="IPR000792">
    <property type="entry name" value="Tscrpt_reg_LuxR_C"/>
</dbReference>
<dbReference type="InterPro" id="IPR013249">
    <property type="entry name" value="RNA_pol_sigma70_r4_t2"/>
</dbReference>
<dbReference type="InterPro" id="IPR007627">
    <property type="entry name" value="RNA_pol_sigma70_r2"/>
</dbReference>
<sequence length="198" mass="23505">MSTDNLYEERRLLLMLGNDSAYAFQQIFDKYKDHIYKVAMSYVKDKHLAEEIIQDVFTKVWTHRHSLLELRSFEAWLYTVSKNRIFDYNKKKIADWKAHLGYHSQKSETVNDSERLLQSKEYKELLHIAQQQLTDQQLLVFKLAKEEHMSYKQIAAQLNLSPLTVKTHLARAMNTLKNHLLKNGEINIFILLAIQNFF</sequence>
<evidence type="ECO:0000256" key="4">
    <source>
        <dbReference type="ARBA" id="ARBA00023163"/>
    </source>
</evidence>
<dbReference type="EMBL" id="JBHUOZ010000003">
    <property type="protein sequence ID" value="MFD2921752.1"/>
    <property type="molecule type" value="Genomic_DNA"/>
</dbReference>
<dbReference type="InterPro" id="IPR014327">
    <property type="entry name" value="RNA_pol_sigma70_bacteroid"/>
</dbReference>
<evidence type="ECO:0000313" key="6">
    <source>
        <dbReference type="EMBL" id="MFD2921752.1"/>
    </source>
</evidence>
<dbReference type="SMART" id="SM00421">
    <property type="entry name" value="HTH_LUXR"/>
    <property type="match status" value="1"/>
</dbReference>
<keyword evidence="4" id="KW-0804">Transcription</keyword>
<evidence type="ECO:0000256" key="3">
    <source>
        <dbReference type="ARBA" id="ARBA00023082"/>
    </source>
</evidence>
<dbReference type="InterPro" id="IPR013325">
    <property type="entry name" value="RNA_pol_sigma_r2"/>
</dbReference>
<organism evidence="6 7">
    <name type="scientific">Terrimonas rubra</name>
    <dbReference type="NCBI Taxonomy" id="1035890"/>
    <lineage>
        <taxon>Bacteria</taxon>
        <taxon>Pseudomonadati</taxon>
        <taxon>Bacteroidota</taxon>
        <taxon>Chitinophagia</taxon>
        <taxon>Chitinophagales</taxon>
        <taxon>Chitinophagaceae</taxon>
        <taxon>Terrimonas</taxon>
    </lineage>
</organism>
<dbReference type="InterPro" id="IPR039425">
    <property type="entry name" value="RNA_pol_sigma-70-like"/>
</dbReference>
<dbReference type="Gene3D" id="1.10.10.10">
    <property type="entry name" value="Winged helix-like DNA-binding domain superfamily/Winged helix DNA-binding domain"/>
    <property type="match status" value="1"/>
</dbReference>
<dbReference type="PANTHER" id="PTHR43133:SF46">
    <property type="entry name" value="RNA POLYMERASE SIGMA-70 FACTOR ECF SUBFAMILY"/>
    <property type="match status" value="1"/>
</dbReference>
<evidence type="ECO:0000313" key="7">
    <source>
        <dbReference type="Proteomes" id="UP001597511"/>
    </source>
</evidence>
<dbReference type="NCBIfam" id="TIGR02985">
    <property type="entry name" value="Sig70_bacteroi1"/>
    <property type="match status" value="1"/>
</dbReference>
<dbReference type="SUPFAM" id="SSF88659">
    <property type="entry name" value="Sigma3 and sigma4 domains of RNA polymerase sigma factors"/>
    <property type="match status" value="1"/>
</dbReference>
<protein>
    <submittedName>
        <fullName evidence="6">RNA polymerase sigma factor</fullName>
    </submittedName>
</protein>